<dbReference type="PANTHER" id="PTHR47723:SF19">
    <property type="entry name" value="POLYNUCLEOTIDYL TRANSFERASE, RIBONUCLEASE H-LIKE SUPERFAMILY PROTEIN"/>
    <property type="match status" value="1"/>
</dbReference>
<reference evidence="2" key="1">
    <citation type="journal article" date="2013" name="J. Plant Res.">
        <title>Effect of fungi and light on seed germination of three Opuntia species from semiarid lands of central Mexico.</title>
        <authorList>
            <person name="Delgado-Sanchez P."/>
            <person name="Jimenez-Bremont J.F."/>
            <person name="Guerrero-Gonzalez Mde L."/>
            <person name="Flores J."/>
        </authorList>
    </citation>
    <scope>NUCLEOTIDE SEQUENCE</scope>
    <source>
        <tissue evidence="2">Cladode</tissue>
    </source>
</reference>
<dbReference type="AlphaFoldDB" id="A0A7C9DAS6"/>
<name>A0A7C9DAS6_OPUST</name>
<dbReference type="Pfam" id="PF13456">
    <property type="entry name" value="RVT_3"/>
    <property type="match status" value="1"/>
</dbReference>
<dbReference type="SUPFAM" id="SSF53098">
    <property type="entry name" value="Ribonuclease H-like"/>
    <property type="match status" value="1"/>
</dbReference>
<sequence length="100" mass="11414">MQLWVQVDSKAVVSMLTKHFKGHPEYGLLIQQCKTLLNWGGWKVKISHCFREANQVADKLTNMGVAGNLEVNTHCTPTMETREARYADILGVLWPRGFNR</sequence>
<dbReference type="InterPro" id="IPR053151">
    <property type="entry name" value="RNase_H-like"/>
</dbReference>
<feature type="domain" description="RNase H type-1" evidence="1">
    <location>
        <begin position="2"/>
        <end position="63"/>
    </location>
</feature>
<dbReference type="InterPro" id="IPR002156">
    <property type="entry name" value="RNaseH_domain"/>
</dbReference>
<protein>
    <recommendedName>
        <fullName evidence="1">RNase H type-1 domain-containing protein</fullName>
    </recommendedName>
</protein>
<dbReference type="Gene3D" id="3.30.420.10">
    <property type="entry name" value="Ribonuclease H-like superfamily/Ribonuclease H"/>
    <property type="match status" value="1"/>
</dbReference>
<dbReference type="CDD" id="cd06222">
    <property type="entry name" value="RNase_H_like"/>
    <property type="match status" value="1"/>
</dbReference>
<dbReference type="PANTHER" id="PTHR47723">
    <property type="entry name" value="OS05G0353850 PROTEIN"/>
    <property type="match status" value="1"/>
</dbReference>
<organism evidence="2">
    <name type="scientific">Opuntia streptacantha</name>
    <name type="common">Prickly pear cactus</name>
    <name type="synonym">Opuntia cardona</name>
    <dbReference type="NCBI Taxonomy" id="393608"/>
    <lineage>
        <taxon>Eukaryota</taxon>
        <taxon>Viridiplantae</taxon>
        <taxon>Streptophyta</taxon>
        <taxon>Embryophyta</taxon>
        <taxon>Tracheophyta</taxon>
        <taxon>Spermatophyta</taxon>
        <taxon>Magnoliopsida</taxon>
        <taxon>eudicotyledons</taxon>
        <taxon>Gunneridae</taxon>
        <taxon>Pentapetalae</taxon>
        <taxon>Caryophyllales</taxon>
        <taxon>Cactineae</taxon>
        <taxon>Cactaceae</taxon>
        <taxon>Opuntioideae</taxon>
        <taxon>Opuntia</taxon>
    </lineage>
</organism>
<evidence type="ECO:0000313" key="2">
    <source>
        <dbReference type="EMBL" id="MBA4634544.1"/>
    </source>
</evidence>
<dbReference type="EMBL" id="GISG01091523">
    <property type="protein sequence ID" value="MBA4634544.1"/>
    <property type="molecule type" value="Transcribed_RNA"/>
</dbReference>
<accession>A0A7C9DAS6</accession>
<evidence type="ECO:0000259" key="1">
    <source>
        <dbReference type="Pfam" id="PF13456"/>
    </source>
</evidence>
<dbReference type="InterPro" id="IPR012337">
    <property type="entry name" value="RNaseH-like_sf"/>
</dbReference>
<proteinExistence type="predicted"/>
<dbReference type="GO" id="GO:0003676">
    <property type="term" value="F:nucleic acid binding"/>
    <property type="evidence" value="ECO:0007669"/>
    <property type="project" value="InterPro"/>
</dbReference>
<dbReference type="InterPro" id="IPR036397">
    <property type="entry name" value="RNaseH_sf"/>
</dbReference>
<dbReference type="GO" id="GO:0004523">
    <property type="term" value="F:RNA-DNA hybrid ribonuclease activity"/>
    <property type="evidence" value="ECO:0007669"/>
    <property type="project" value="InterPro"/>
</dbReference>
<reference evidence="2" key="2">
    <citation type="submission" date="2020-07" db="EMBL/GenBank/DDBJ databases">
        <authorList>
            <person name="Vera ALvarez R."/>
            <person name="Arias-Moreno D.M."/>
            <person name="Jimenez-Jacinto V."/>
            <person name="Jimenez-Bremont J.F."/>
            <person name="Swaminathan K."/>
            <person name="Moose S.P."/>
            <person name="Guerrero-Gonzalez M.L."/>
            <person name="Marino-Ramirez L."/>
            <person name="Landsman D."/>
            <person name="Rodriguez-Kessler M."/>
            <person name="Delgado-Sanchez P."/>
        </authorList>
    </citation>
    <scope>NUCLEOTIDE SEQUENCE</scope>
    <source>
        <tissue evidence="2">Cladode</tissue>
    </source>
</reference>
<dbReference type="InterPro" id="IPR044730">
    <property type="entry name" value="RNase_H-like_dom_plant"/>
</dbReference>